<reference evidence="3 4" key="1">
    <citation type="submission" date="2018-10" db="EMBL/GenBank/DDBJ databases">
        <title>Sequencing the genomes of 1000 actinobacteria strains.</title>
        <authorList>
            <person name="Klenk H.-P."/>
        </authorList>
    </citation>
    <scope>NUCLEOTIDE SEQUENCE [LARGE SCALE GENOMIC DNA]</scope>
    <source>
        <strain evidence="3 4">DSM 45175</strain>
    </source>
</reference>
<dbReference type="InterPro" id="IPR011576">
    <property type="entry name" value="Pyridox_Oxase_N"/>
</dbReference>
<protein>
    <submittedName>
        <fullName evidence="3">PPOX class probable F420-dependent enzyme</fullName>
    </submittedName>
</protein>
<evidence type="ECO:0000313" key="3">
    <source>
        <dbReference type="EMBL" id="RKR92361.1"/>
    </source>
</evidence>
<organism evidence="3 4">
    <name type="scientific">Micromonospora pisi</name>
    <dbReference type="NCBI Taxonomy" id="589240"/>
    <lineage>
        <taxon>Bacteria</taxon>
        <taxon>Bacillati</taxon>
        <taxon>Actinomycetota</taxon>
        <taxon>Actinomycetes</taxon>
        <taxon>Micromonosporales</taxon>
        <taxon>Micromonosporaceae</taxon>
        <taxon>Micromonospora</taxon>
    </lineage>
</organism>
<dbReference type="InterPro" id="IPR019920">
    <property type="entry name" value="F420-binding_dom_put"/>
</dbReference>
<dbReference type="GO" id="GO:0070967">
    <property type="term" value="F:coenzyme F420 binding"/>
    <property type="evidence" value="ECO:0007669"/>
    <property type="project" value="TreeGrafter"/>
</dbReference>
<evidence type="ECO:0000256" key="1">
    <source>
        <dbReference type="ARBA" id="ARBA00023002"/>
    </source>
</evidence>
<comment type="caution">
    <text evidence="3">The sequence shown here is derived from an EMBL/GenBank/DDBJ whole genome shotgun (WGS) entry which is preliminary data.</text>
</comment>
<evidence type="ECO:0000259" key="2">
    <source>
        <dbReference type="Pfam" id="PF01243"/>
    </source>
</evidence>
<dbReference type="Proteomes" id="UP000277671">
    <property type="component" value="Unassembled WGS sequence"/>
</dbReference>
<dbReference type="AlphaFoldDB" id="A0A495JU49"/>
<keyword evidence="4" id="KW-1185">Reference proteome</keyword>
<dbReference type="OrthoDB" id="4551790at2"/>
<name>A0A495JU49_9ACTN</name>
<dbReference type="EMBL" id="RBKT01000001">
    <property type="protein sequence ID" value="RKR92361.1"/>
    <property type="molecule type" value="Genomic_DNA"/>
</dbReference>
<dbReference type="InterPro" id="IPR012349">
    <property type="entry name" value="Split_barrel_FMN-bd"/>
</dbReference>
<keyword evidence="1" id="KW-0560">Oxidoreductase</keyword>
<dbReference type="PANTHER" id="PTHR35176">
    <property type="entry name" value="HEME OXYGENASE HI_0854-RELATED"/>
    <property type="match status" value="1"/>
</dbReference>
<dbReference type="NCBIfam" id="TIGR03618">
    <property type="entry name" value="Rv1155_F420"/>
    <property type="match status" value="1"/>
</dbReference>
<accession>A0A495JU49</accession>
<dbReference type="GO" id="GO:0016627">
    <property type="term" value="F:oxidoreductase activity, acting on the CH-CH group of donors"/>
    <property type="evidence" value="ECO:0007669"/>
    <property type="project" value="TreeGrafter"/>
</dbReference>
<feature type="domain" description="Pyridoxamine 5'-phosphate oxidase N-terminal" evidence="2">
    <location>
        <begin position="18"/>
        <end position="134"/>
    </location>
</feature>
<dbReference type="RefSeq" id="WP_121160365.1">
    <property type="nucleotide sequence ID" value="NZ_RBKT01000001.1"/>
</dbReference>
<dbReference type="InterPro" id="IPR052019">
    <property type="entry name" value="F420H2_bilvrd_red/Heme_oxyg"/>
</dbReference>
<gene>
    <name evidence="3" type="ORF">BDK92_6799</name>
</gene>
<dbReference type="SUPFAM" id="SSF50475">
    <property type="entry name" value="FMN-binding split barrel"/>
    <property type="match status" value="1"/>
</dbReference>
<dbReference type="Gene3D" id="2.30.110.10">
    <property type="entry name" value="Electron Transport, Fmn-binding Protein, Chain A"/>
    <property type="match status" value="1"/>
</dbReference>
<proteinExistence type="predicted"/>
<dbReference type="Pfam" id="PF01243">
    <property type="entry name" value="PNPOx_N"/>
    <property type="match status" value="1"/>
</dbReference>
<dbReference type="GO" id="GO:0005829">
    <property type="term" value="C:cytosol"/>
    <property type="evidence" value="ECO:0007669"/>
    <property type="project" value="TreeGrafter"/>
</dbReference>
<sequence length="138" mass="15108">MSGSSGGKVDHRIDPADGELAQFWRERHLCTLTTLRADGTPHVVPVGATFDADAGLARVISSRTSRKVLNLGTEGGPVAVCQVDGRRWSTIEGYAVVRDDAATVADAERRYAQRYRQPRPNPERVVIEIRVTRILGNV</sequence>
<evidence type="ECO:0000313" key="4">
    <source>
        <dbReference type="Proteomes" id="UP000277671"/>
    </source>
</evidence>
<dbReference type="PANTHER" id="PTHR35176:SF1">
    <property type="entry name" value="F420H(2)-DEPENDENT BILIVERDIN REDUCTASE"/>
    <property type="match status" value="1"/>
</dbReference>